<proteinExistence type="predicted"/>
<dbReference type="AlphaFoldDB" id="A0AAU9NED2"/>
<dbReference type="InterPro" id="IPR004330">
    <property type="entry name" value="FAR1_DNA_bnd_dom"/>
</dbReference>
<dbReference type="Proteomes" id="UP001157418">
    <property type="component" value="Unassembled WGS sequence"/>
</dbReference>
<dbReference type="EMBL" id="CAKMRJ010004445">
    <property type="protein sequence ID" value="CAH1436212.1"/>
    <property type="molecule type" value="Genomic_DNA"/>
</dbReference>
<gene>
    <name evidence="2" type="ORF">LVIROSA_LOCUS22599</name>
</gene>
<accession>A0AAU9NED2</accession>
<dbReference type="PANTHER" id="PTHR47718">
    <property type="entry name" value="OS01G0519700 PROTEIN"/>
    <property type="match status" value="1"/>
</dbReference>
<reference evidence="2 3" key="1">
    <citation type="submission" date="2022-01" db="EMBL/GenBank/DDBJ databases">
        <authorList>
            <person name="Xiong W."/>
            <person name="Schranz E."/>
        </authorList>
    </citation>
    <scope>NUCLEOTIDE SEQUENCE [LARGE SCALE GENOMIC DNA]</scope>
</reference>
<dbReference type="Pfam" id="PF03101">
    <property type="entry name" value="FAR1"/>
    <property type="match status" value="1"/>
</dbReference>
<comment type="caution">
    <text evidence="2">The sequence shown here is derived from an EMBL/GenBank/DDBJ whole genome shotgun (WGS) entry which is preliminary data.</text>
</comment>
<protein>
    <recommendedName>
        <fullName evidence="1">FAR1 domain-containing protein</fullName>
    </recommendedName>
</protein>
<organism evidence="2 3">
    <name type="scientific">Lactuca virosa</name>
    <dbReference type="NCBI Taxonomy" id="75947"/>
    <lineage>
        <taxon>Eukaryota</taxon>
        <taxon>Viridiplantae</taxon>
        <taxon>Streptophyta</taxon>
        <taxon>Embryophyta</taxon>
        <taxon>Tracheophyta</taxon>
        <taxon>Spermatophyta</taxon>
        <taxon>Magnoliopsida</taxon>
        <taxon>eudicotyledons</taxon>
        <taxon>Gunneridae</taxon>
        <taxon>Pentapetalae</taxon>
        <taxon>asterids</taxon>
        <taxon>campanulids</taxon>
        <taxon>Asterales</taxon>
        <taxon>Asteraceae</taxon>
        <taxon>Cichorioideae</taxon>
        <taxon>Cichorieae</taxon>
        <taxon>Lactucinae</taxon>
        <taxon>Lactuca</taxon>
    </lineage>
</organism>
<keyword evidence="3" id="KW-1185">Reference proteome</keyword>
<evidence type="ECO:0000313" key="2">
    <source>
        <dbReference type="EMBL" id="CAH1436212.1"/>
    </source>
</evidence>
<evidence type="ECO:0000313" key="3">
    <source>
        <dbReference type="Proteomes" id="UP001157418"/>
    </source>
</evidence>
<feature type="domain" description="FAR1" evidence="1">
    <location>
        <begin position="53"/>
        <end position="122"/>
    </location>
</feature>
<evidence type="ECO:0000259" key="1">
    <source>
        <dbReference type="Pfam" id="PF03101"/>
    </source>
</evidence>
<sequence>MNIDHSNSSNYRYSFDFELYNTESFKLVHYDNLIHKKPFKGLLFDLLDIGLDIYNTYGQESGFDVNMSSQKRYSDDTIHIRYSICSRSGFTESFNNENINMKFSDVKRRRTSSKKKECPAVSKFKNL</sequence>
<dbReference type="PANTHER" id="PTHR47718:SF12">
    <property type="entry name" value="PROTEIN FAR1-RELATED SEQUENCE"/>
    <property type="match status" value="1"/>
</dbReference>
<name>A0AAU9NED2_9ASTR</name>